<organism evidence="2 3">
    <name type="scientific">Batillaria attramentaria</name>
    <dbReference type="NCBI Taxonomy" id="370345"/>
    <lineage>
        <taxon>Eukaryota</taxon>
        <taxon>Metazoa</taxon>
        <taxon>Spiralia</taxon>
        <taxon>Lophotrochozoa</taxon>
        <taxon>Mollusca</taxon>
        <taxon>Gastropoda</taxon>
        <taxon>Caenogastropoda</taxon>
        <taxon>Sorbeoconcha</taxon>
        <taxon>Cerithioidea</taxon>
        <taxon>Batillariidae</taxon>
        <taxon>Batillaria</taxon>
    </lineage>
</organism>
<reference evidence="2 3" key="1">
    <citation type="journal article" date="2023" name="Sci. Data">
        <title>Genome assembly of the Korean intertidal mud-creeper Batillaria attramentaria.</title>
        <authorList>
            <person name="Patra A.K."/>
            <person name="Ho P.T."/>
            <person name="Jun S."/>
            <person name="Lee S.J."/>
            <person name="Kim Y."/>
            <person name="Won Y.J."/>
        </authorList>
    </citation>
    <scope>NUCLEOTIDE SEQUENCE [LARGE SCALE GENOMIC DNA]</scope>
    <source>
        <strain evidence="2">Wonlab-2016</strain>
    </source>
</reference>
<evidence type="ECO:0000313" key="3">
    <source>
        <dbReference type="Proteomes" id="UP001519460"/>
    </source>
</evidence>
<name>A0ABD0LQG2_9CAEN</name>
<evidence type="ECO:0000256" key="1">
    <source>
        <dbReference type="SAM" id="MobiDB-lite"/>
    </source>
</evidence>
<dbReference type="Proteomes" id="UP001519460">
    <property type="component" value="Unassembled WGS sequence"/>
</dbReference>
<feature type="compositionally biased region" description="Polar residues" evidence="1">
    <location>
        <begin position="1"/>
        <end position="20"/>
    </location>
</feature>
<keyword evidence="3" id="KW-1185">Reference proteome</keyword>
<sequence>MFGTSSPATKDTSIIASASSGAKRGEKRKQKINPIPHSLGASQFSCLECHRLHNADRSNPSAAHASVMRGDVELPSSGGKTNKKNALRDGVLGV</sequence>
<feature type="region of interest" description="Disordered" evidence="1">
    <location>
        <begin position="1"/>
        <end position="38"/>
    </location>
</feature>
<dbReference type="AlphaFoldDB" id="A0ABD0LQG2"/>
<comment type="caution">
    <text evidence="2">The sequence shown here is derived from an EMBL/GenBank/DDBJ whole genome shotgun (WGS) entry which is preliminary data.</text>
</comment>
<proteinExistence type="predicted"/>
<gene>
    <name evidence="2" type="ORF">BaRGS_00007123</name>
</gene>
<evidence type="ECO:0000313" key="2">
    <source>
        <dbReference type="EMBL" id="KAK7501692.1"/>
    </source>
</evidence>
<dbReference type="EMBL" id="JACVVK020000030">
    <property type="protein sequence ID" value="KAK7501692.1"/>
    <property type="molecule type" value="Genomic_DNA"/>
</dbReference>
<protein>
    <submittedName>
        <fullName evidence="2">Uncharacterized protein</fullName>
    </submittedName>
</protein>
<feature type="region of interest" description="Disordered" evidence="1">
    <location>
        <begin position="56"/>
        <end position="94"/>
    </location>
</feature>
<accession>A0ABD0LQG2</accession>